<dbReference type="EMBL" id="BARV01042862">
    <property type="protein sequence ID" value="GAI51613.1"/>
    <property type="molecule type" value="Genomic_DNA"/>
</dbReference>
<comment type="caution">
    <text evidence="1">The sequence shown here is derived from an EMBL/GenBank/DDBJ whole genome shotgun (WGS) entry which is preliminary data.</text>
</comment>
<organism evidence="1">
    <name type="scientific">marine sediment metagenome</name>
    <dbReference type="NCBI Taxonomy" id="412755"/>
    <lineage>
        <taxon>unclassified sequences</taxon>
        <taxon>metagenomes</taxon>
        <taxon>ecological metagenomes</taxon>
    </lineage>
</organism>
<dbReference type="AlphaFoldDB" id="X1P6Z1"/>
<sequence>MIEYKFYTPSNATVGRLRSVGLYFNDKENFDILDTICKVKFGEPTNESYRYLGWASPSSMVLLSYDSIDETGYLSLSSMRIS</sequence>
<protein>
    <submittedName>
        <fullName evidence="1">Uncharacterized protein</fullName>
    </submittedName>
</protein>
<name>X1P6Z1_9ZZZZ</name>
<accession>X1P6Z1</accession>
<reference evidence="1" key="1">
    <citation type="journal article" date="2014" name="Front. Microbiol.">
        <title>High frequency of phylogenetically diverse reductive dehalogenase-homologous genes in deep subseafloor sedimentary metagenomes.</title>
        <authorList>
            <person name="Kawai M."/>
            <person name="Futagami T."/>
            <person name="Toyoda A."/>
            <person name="Takaki Y."/>
            <person name="Nishi S."/>
            <person name="Hori S."/>
            <person name="Arai W."/>
            <person name="Tsubouchi T."/>
            <person name="Morono Y."/>
            <person name="Uchiyama I."/>
            <person name="Ito T."/>
            <person name="Fujiyama A."/>
            <person name="Inagaki F."/>
            <person name="Takami H."/>
        </authorList>
    </citation>
    <scope>NUCLEOTIDE SEQUENCE</scope>
    <source>
        <strain evidence="1">Expedition CK06-06</strain>
    </source>
</reference>
<feature type="non-terminal residue" evidence="1">
    <location>
        <position position="82"/>
    </location>
</feature>
<evidence type="ECO:0000313" key="1">
    <source>
        <dbReference type="EMBL" id="GAI51613.1"/>
    </source>
</evidence>
<proteinExistence type="predicted"/>
<gene>
    <name evidence="1" type="ORF">S06H3_64254</name>
</gene>